<dbReference type="InterPro" id="IPR032675">
    <property type="entry name" value="LRR_dom_sf"/>
</dbReference>
<gene>
    <name evidence="1" type="ORF">BSL78_16850</name>
</gene>
<proteinExistence type="predicted"/>
<dbReference type="GO" id="GO:0019005">
    <property type="term" value="C:SCF ubiquitin ligase complex"/>
    <property type="evidence" value="ECO:0007669"/>
    <property type="project" value="TreeGrafter"/>
</dbReference>
<dbReference type="Proteomes" id="UP000230750">
    <property type="component" value="Unassembled WGS sequence"/>
</dbReference>
<dbReference type="Gene3D" id="3.80.10.10">
    <property type="entry name" value="Ribonuclease Inhibitor"/>
    <property type="match status" value="1"/>
</dbReference>
<organism evidence="1 2">
    <name type="scientific">Stichopus japonicus</name>
    <name type="common">Sea cucumber</name>
    <dbReference type="NCBI Taxonomy" id="307972"/>
    <lineage>
        <taxon>Eukaryota</taxon>
        <taxon>Metazoa</taxon>
        <taxon>Echinodermata</taxon>
        <taxon>Eleutherozoa</taxon>
        <taxon>Echinozoa</taxon>
        <taxon>Holothuroidea</taxon>
        <taxon>Aspidochirotacea</taxon>
        <taxon>Aspidochirotida</taxon>
        <taxon>Stichopodidae</taxon>
        <taxon>Apostichopus</taxon>
    </lineage>
</organism>
<accession>A0A2G8KE47</accession>
<evidence type="ECO:0000313" key="2">
    <source>
        <dbReference type="Proteomes" id="UP000230750"/>
    </source>
</evidence>
<keyword evidence="2" id="KW-1185">Reference proteome</keyword>
<dbReference type="AlphaFoldDB" id="A0A2G8KE47"/>
<dbReference type="PANTHER" id="PTHR13318">
    <property type="entry name" value="PARTNER OF PAIRED, ISOFORM B-RELATED"/>
    <property type="match status" value="1"/>
</dbReference>
<dbReference type="OrthoDB" id="10257471at2759"/>
<dbReference type="InterPro" id="IPR006553">
    <property type="entry name" value="Leu-rich_rpt_Cys-con_subtyp"/>
</dbReference>
<dbReference type="SUPFAM" id="SSF52047">
    <property type="entry name" value="RNI-like"/>
    <property type="match status" value="1"/>
</dbReference>
<reference evidence="1 2" key="1">
    <citation type="journal article" date="2017" name="PLoS Biol.">
        <title>The sea cucumber genome provides insights into morphological evolution and visceral regeneration.</title>
        <authorList>
            <person name="Zhang X."/>
            <person name="Sun L."/>
            <person name="Yuan J."/>
            <person name="Sun Y."/>
            <person name="Gao Y."/>
            <person name="Zhang L."/>
            <person name="Li S."/>
            <person name="Dai H."/>
            <person name="Hamel J.F."/>
            <person name="Liu C."/>
            <person name="Yu Y."/>
            <person name="Liu S."/>
            <person name="Lin W."/>
            <person name="Guo K."/>
            <person name="Jin S."/>
            <person name="Xu P."/>
            <person name="Storey K.B."/>
            <person name="Huan P."/>
            <person name="Zhang T."/>
            <person name="Zhou Y."/>
            <person name="Zhang J."/>
            <person name="Lin C."/>
            <person name="Li X."/>
            <person name="Xing L."/>
            <person name="Huo D."/>
            <person name="Sun M."/>
            <person name="Wang L."/>
            <person name="Mercier A."/>
            <person name="Li F."/>
            <person name="Yang H."/>
            <person name="Xiang J."/>
        </authorList>
    </citation>
    <scope>NUCLEOTIDE SEQUENCE [LARGE SCALE GENOMIC DNA]</scope>
    <source>
        <strain evidence="1">Shaxun</strain>
        <tissue evidence="1">Muscle</tissue>
    </source>
</reference>
<dbReference type="EMBL" id="MRZV01000654">
    <property type="protein sequence ID" value="PIK46288.1"/>
    <property type="molecule type" value="Genomic_DNA"/>
</dbReference>
<sequence length="127" mass="14605">MVRRYYKSLKELDLTPWDFMVTEDYLVNIIMHGQLLRIIRLSKCWRASTATAVFLVANTCSRLQVLHISHCGSLTDQAVEDVARKCKELKEVDMSSCYKITDAAMCSLADHAKKFGRTLREQCLWGD</sequence>
<dbReference type="SMART" id="SM00367">
    <property type="entry name" value="LRR_CC"/>
    <property type="match status" value="2"/>
</dbReference>
<dbReference type="GO" id="GO:0031146">
    <property type="term" value="P:SCF-dependent proteasomal ubiquitin-dependent protein catabolic process"/>
    <property type="evidence" value="ECO:0007669"/>
    <property type="project" value="TreeGrafter"/>
</dbReference>
<comment type="caution">
    <text evidence="1">The sequence shown here is derived from an EMBL/GenBank/DDBJ whole genome shotgun (WGS) entry which is preliminary data.</text>
</comment>
<evidence type="ECO:0000313" key="1">
    <source>
        <dbReference type="EMBL" id="PIK46288.1"/>
    </source>
</evidence>
<name>A0A2G8KE47_STIJA</name>
<dbReference type="STRING" id="307972.A0A2G8KE47"/>
<protein>
    <submittedName>
        <fullName evidence="1">Putative F-box/LRR-repeat protein 7</fullName>
    </submittedName>
</protein>
<dbReference type="PANTHER" id="PTHR13318:SF95">
    <property type="entry name" value="F-BOX PROTEIN YLR352W"/>
    <property type="match status" value="1"/>
</dbReference>